<dbReference type="STRING" id="574087.Acear_0070"/>
<gene>
    <name evidence="2" type="ordered locus">Acear_0070</name>
</gene>
<dbReference type="KEGG" id="aar:Acear_0070"/>
<dbReference type="AlphaFoldDB" id="D9QST3"/>
<evidence type="ECO:0000313" key="2">
    <source>
        <dbReference type="EMBL" id="ADL11621.1"/>
    </source>
</evidence>
<proteinExistence type="predicted"/>
<reference evidence="2 3" key="1">
    <citation type="journal article" date="2010" name="Stand. Genomic Sci.">
        <title>Complete genome sequence of Acetohalobium arabaticum type strain (Z-7288).</title>
        <authorList>
            <person name="Sikorski J."/>
            <person name="Lapidus A."/>
            <person name="Chertkov O."/>
            <person name="Lucas S."/>
            <person name="Copeland A."/>
            <person name="Glavina Del Rio T."/>
            <person name="Nolan M."/>
            <person name="Tice H."/>
            <person name="Cheng J.F."/>
            <person name="Han C."/>
            <person name="Brambilla E."/>
            <person name="Pitluck S."/>
            <person name="Liolios K."/>
            <person name="Ivanova N."/>
            <person name="Mavromatis K."/>
            <person name="Mikhailova N."/>
            <person name="Pati A."/>
            <person name="Bruce D."/>
            <person name="Detter C."/>
            <person name="Tapia R."/>
            <person name="Goodwin L."/>
            <person name="Chen A."/>
            <person name="Palaniappan K."/>
            <person name="Land M."/>
            <person name="Hauser L."/>
            <person name="Chang Y.J."/>
            <person name="Jeffries C.D."/>
            <person name="Rohde M."/>
            <person name="Goker M."/>
            <person name="Spring S."/>
            <person name="Woyke T."/>
            <person name="Bristow J."/>
            <person name="Eisen J.A."/>
            <person name="Markowitz V."/>
            <person name="Hugenholtz P."/>
            <person name="Kyrpides N.C."/>
            <person name="Klenk H.P."/>
        </authorList>
    </citation>
    <scope>NUCLEOTIDE SEQUENCE [LARGE SCALE GENOMIC DNA]</scope>
    <source>
        <strain evidence="3">ATCC 49924 / DSM 5501 / Z-7288</strain>
    </source>
</reference>
<sequence>MTADNVLEYFRAEDDSEASTEEEVEITVFSAEDNSDDSLGDFNLAAEEIGEQVEDDETEIEAEEVEEQVENSSQQDKNKKGGENMEEQEVNLQHGSDDFAAEVPFCCVQVVPGNLEVIEDRLEAEDLKMTFTPKLECCIKEEMLECTANGANCQIDGKVVRLVGCIEYAISTINDIPDPIRGEFSTEAPQQNSADVSCKSTVCVNEIICCCERDESTLIDTDLCDDLDSLLDNIEVKFKAAKVKDCPKWADEPDKKIIKFTGKFKLPKLNNLPASNS</sequence>
<dbReference type="InterPro" id="IPR009751">
    <property type="entry name" value="CryBP1"/>
</dbReference>
<organism evidence="2 3">
    <name type="scientific">Acetohalobium arabaticum (strain ATCC 49924 / DSM 5501 / Z-7288)</name>
    <dbReference type="NCBI Taxonomy" id="574087"/>
    <lineage>
        <taxon>Bacteria</taxon>
        <taxon>Bacillati</taxon>
        <taxon>Bacillota</taxon>
        <taxon>Clostridia</taxon>
        <taxon>Halanaerobiales</taxon>
        <taxon>Halobacteroidaceae</taxon>
        <taxon>Acetohalobium</taxon>
    </lineage>
</organism>
<evidence type="ECO:0000313" key="3">
    <source>
        <dbReference type="Proteomes" id="UP000001661"/>
    </source>
</evidence>
<dbReference type="Proteomes" id="UP000001661">
    <property type="component" value="Chromosome"/>
</dbReference>
<dbReference type="HOGENOM" id="CLU_1003340_0_0_9"/>
<dbReference type="EMBL" id="CP002105">
    <property type="protein sequence ID" value="ADL11621.1"/>
    <property type="molecule type" value="Genomic_DNA"/>
</dbReference>
<accession>D9QST3</accession>
<feature type="compositionally biased region" description="Acidic residues" evidence="1">
    <location>
        <begin position="48"/>
        <end position="69"/>
    </location>
</feature>
<feature type="region of interest" description="Disordered" evidence="1">
    <location>
        <begin position="47"/>
        <end position="89"/>
    </location>
</feature>
<dbReference type="Pfam" id="PF07029">
    <property type="entry name" value="CryBP1"/>
    <property type="match status" value="1"/>
</dbReference>
<evidence type="ECO:0000256" key="1">
    <source>
        <dbReference type="SAM" id="MobiDB-lite"/>
    </source>
</evidence>
<keyword evidence="3" id="KW-1185">Reference proteome</keyword>
<protein>
    <submittedName>
        <fullName evidence="2">Uncharacterized protein</fullName>
    </submittedName>
</protein>
<name>D9QST3_ACEAZ</name>
<feature type="region of interest" description="Disordered" evidence="1">
    <location>
        <begin position="1"/>
        <end position="22"/>
    </location>
</feature>